<dbReference type="Pfam" id="PF06841">
    <property type="entry name" value="Phage_T4_gp19"/>
    <property type="match status" value="1"/>
</dbReference>
<evidence type="ECO:0000313" key="2">
    <source>
        <dbReference type="Proteomes" id="UP000238442"/>
    </source>
</evidence>
<dbReference type="RefSeq" id="WP_105215280.1">
    <property type="nucleotide sequence ID" value="NZ_CP027062.1"/>
</dbReference>
<proteinExistence type="predicted"/>
<gene>
    <name evidence="1" type="ORF">C5O00_04395</name>
</gene>
<organism evidence="1 2">
    <name type="scientific">Pukyongia salina</name>
    <dbReference type="NCBI Taxonomy" id="2094025"/>
    <lineage>
        <taxon>Bacteria</taxon>
        <taxon>Pseudomonadati</taxon>
        <taxon>Bacteroidota</taxon>
        <taxon>Flavobacteriia</taxon>
        <taxon>Flavobacteriales</taxon>
        <taxon>Flavobacteriaceae</taxon>
        <taxon>Pukyongia</taxon>
    </lineage>
</organism>
<dbReference type="KEGG" id="aue:C5O00_04395"/>
<dbReference type="OrthoDB" id="9799891at2"/>
<evidence type="ECO:0000313" key="1">
    <source>
        <dbReference type="EMBL" id="AVI50443.1"/>
    </source>
</evidence>
<dbReference type="PANTHER" id="PTHR38009:SF1">
    <property type="entry name" value="CONSERVED HYPOTHETICAL PHAGE TAIL PROTEIN"/>
    <property type="match status" value="1"/>
</dbReference>
<dbReference type="InterPro" id="IPR010667">
    <property type="entry name" value="Phage_T4_Gp19"/>
</dbReference>
<accession>A0A2S0HW98</accession>
<dbReference type="NCBIfam" id="TIGR02241">
    <property type="entry name" value="conserved hypothetical phage tail region protein"/>
    <property type="match status" value="1"/>
</dbReference>
<dbReference type="EMBL" id="CP027062">
    <property type="protein sequence ID" value="AVI50443.1"/>
    <property type="molecule type" value="Genomic_DNA"/>
</dbReference>
<dbReference type="AlphaFoldDB" id="A0A2S0HW98"/>
<name>A0A2S0HW98_9FLAO</name>
<reference evidence="1 2" key="1">
    <citation type="submission" date="2018-02" db="EMBL/GenBank/DDBJ databases">
        <title>Genomic analysis of the strain RR4-38 isolated from a seawater recirculating aquaculture system.</title>
        <authorList>
            <person name="Kim Y.-S."/>
            <person name="Jang Y.H."/>
            <person name="Kim K.-H."/>
        </authorList>
    </citation>
    <scope>NUCLEOTIDE SEQUENCE [LARGE SCALE GENOMIC DNA]</scope>
    <source>
        <strain evidence="1 2">RR4-38</strain>
    </source>
</reference>
<dbReference type="InterPro" id="IPR011747">
    <property type="entry name" value="CHP02241"/>
</dbReference>
<keyword evidence="2" id="KW-1185">Reference proteome</keyword>
<protein>
    <submittedName>
        <fullName evidence="1">Phage tail protein</fullName>
    </submittedName>
</protein>
<sequence length="168" mass="18711">MSNEYPLAAFYFRLSFNGLSGSVDSSFKEVSGISMEMDTEEITEGGNNSFKHRVPTSVKFSNLVLKRGMVSKDSPLVDWCIKTFGGGLAEYVETKNIVVSLLDENGDPIKAWSFANAWPVKWAASDLNSMNNEVAIETLEFSYSYFEETTISGGDTYDPDTLFENLFD</sequence>
<dbReference type="GO" id="GO:0005198">
    <property type="term" value="F:structural molecule activity"/>
    <property type="evidence" value="ECO:0007669"/>
    <property type="project" value="InterPro"/>
</dbReference>
<dbReference type="PANTHER" id="PTHR38009">
    <property type="entry name" value="CONSERVED HYPOTHETICAL PHAGE TAIL PROTEIN"/>
    <property type="match status" value="1"/>
</dbReference>
<dbReference type="Proteomes" id="UP000238442">
    <property type="component" value="Chromosome"/>
</dbReference>